<dbReference type="GO" id="GO:1990904">
    <property type="term" value="C:ribonucleoprotein complex"/>
    <property type="evidence" value="ECO:0007669"/>
    <property type="project" value="UniProtKB-KW"/>
</dbReference>
<evidence type="ECO:0000256" key="3">
    <source>
        <dbReference type="ARBA" id="ARBA00023274"/>
    </source>
</evidence>
<keyword evidence="3 5" id="KW-0687">Ribonucleoprotein</keyword>
<dbReference type="InterPro" id="IPR001705">
    <property type="entry name" value="Ribosomal_bL33"/>
</dbReference>
<dbReference type="EMBL" id="CP060385">
    <property type="protein sequence ID" value="QOX89573.1"/>
    <property type="molecule type" value="Genomic_DNA"/>
</dbReference>
<dbReference type="NCBIfam" id="TIGR01023">
    <property type="entry name" value="rpmG_bact"/>
    <property type="match status" value="1"/>
</dbReference>
<dbReference type="GO" id="GO:0005737">
    <property type="term" value="C:cytoplasm"/>
    <property type="evidence" value="ECO:0007669"/>
    <property type="project" value="UniProtKB-ARBA"/>
</dbReference>
<evidence type="ECO:0000313" key="6">
    <source>
        <dbReference type="EMBL" id="QOX89573.1"/>
    </source>
</evidence>
<evidence type="ECO:0000256" key="1">
    <source>
        <dbReference type="ARBA" id="ARBA00007596"/>
    </source>
</evidence>
<accession>A0A7S7JMZ9</accession>
<dbReference type="GO" id="GO:0006412">
    <property type="term" value="P:translation"/>
    <property type="evidence" value="ECO:0007669"/>
    <property type="project" value="UniProtKB-UniRule"/>
</dbReference>
<comment type="similarity">
    <text evidence="1 5">Belongs to the bacterial ribosomal protein bL33 family.</text>
</comment>
<dbReference type="SUPFAM" id="SSF57829">
    <property type="entry name" value="Zn-binding ribosomal proteins"/>
    <property type="match status" value="1"/>
</dbReference>
<dbReference type="Gene3D" id="2.20.28.120">
    <property type="entry name" value="Ribosomal protein L33"/>
    <property type="match status" value="1"/>
</dbReference>
<organism evidence="6">
    <name type="scientific">Candidatus Phytoplasma australasiaticum subsp. australasiaticum</name>
    <dbReference type="NCBI Taxonomy" id="2832407"/>
    <lineage>
        <taxon>Bacteria</taxon>
        <taxon>Bacillati</taxon>
        <taxon>Mycoplasmatota</taxon>
        <taxon>Mollicutes</taxon>
        <taxon>Acholeplasmatales</taxon>
        <taxon>Acholeplasmataceae</taxon>
        <taxon>Candidatus Phytoplasma</taxon>
        <taxon>16SrII (Peanut WB group)</taxon>
        <taxon>Candidatus Phytoplasma australasiaticum</taxon>
    </lineage>
</organism>
<keyword evidence="2 5" id="KW-0689">Ribosomal protein</keyword>
<evidence type="ECO:0000256" key="4">
    <source>
        <dbReference type="ARBA" id="ARBA00035176"/>
    </source>
</evidence>
<name>A0A7S7JMZ9_9MOLU</name>
<dbReference type="GO" id="GO:0003735">
    <property type="term" value="F:structural constituent of ribosome"/>
    <property type="evidence" value="ECO:0007669"/>
    <property type="project" value="InterPro"/>
</dbReference>
<dbReference type="Pfam" id="PF00471">
    <property type="entry name" value="Ribosomal_L33"/>
    <property type="match status" value="1"/>
</dbReference>
<dbReference type="InterPro" id="IPR038584">
    <property type="entry name" value="Ribosomal_bL33_sf"/>
</dbReference>
<dbReference type="AlphaFoldDB" id="A0A7S7JMZ9"/>
<proteinExistence type="inferred from homology"/>
<dbReference type="GO" id="GO:0005840">
    <property type="term" value="C:ribosome"/>
    <property type="evidence" value="ECO:0007669"/>
    <property type="project" value="UniProtKB-KW"/>
</dbReference>
<evidence type="ECO:0000256" key="2">
    <source>
        <dbReference type="ARBA" id="ARBA00022980"/>
    </source>
</evidence>
<dbReference type="NCBIfam" id="NF001764">
    <property type="entry name" value="PRK00504.1"/>
    <property type="match status" value="1"/>
</dbReference>
<dbReference type="RefSeq" id="WP_304513408.1">
    <property type="nucleotide sequence ID" value="NZ_JALQCT010000003.1"/>
</dbReference>
<dbReference type="InterPro" id="IPR011332">
    <property type="entry name" value="Ribosomal_zn-bd"/>
</dbReference>
<gene>
    <name evidence="5 6" type="primary">rpmG</name>
    <name evidence="6" type="ORF">H7685_01300</name>
</gene>
<dbReference type="HAMAP" id="MF_00294">
    <property type="entry name" value="Ribosomal_bL33"/>
    <property type="match status" value="1"/>
</dbReference>
<protein>
    <recommendedName>
        <fullName evidence="4 5">Large ribosomal subunit protein bL33</fullName>
    </recommendedName>
</protein>
<reference evidence="6" key="1">
    <citation type="submission" date="2020-08" db="EMBL/GenBank/DDBJ databases">
        <title>Phytoplasma sp. strain PR08 associated with Phyllody Disease of Parthenium hysterophorus.</title>
        <authorList>
            <person name="Kirdat K."/>
            <person name="Tiwarekar B."/>
            <person name="Yadav A."/>
        </authorList>
    </citation>
    <scope>NUCLEOTIDE SEQUENCE [LARGE SCALE GENOMIC DNA]</scope>
    <source>
        <strain evidence="6">PR08</strain>
    </source>
</reference>
<evidence type="ECO:0000256" key="5">
    <source>
        <dbReference type="HAMAP-Rule" id="MF_00294"/>
    </source>
</evidence>
<sequence>MRKMVKSNILICKVCLSRNYRVKVHNRNQKLVLNKYCCYCKKHIIHEETR</sequence>